<dbReference type="NCBIfam" id="TIGR00996">
    <property type="entry name" value="Mtu_fam_mce"/>
    <property type="match status" value="1"/>
</dbReference>
<dbReference type="PANTHER" id="PTHR33371:SF18">
    <property type="entry name" value="MCE-FAMILY PROTEIN MCE3C"/>
    <property type="match status" value="1"/>
</dbReference>
<organism evidence="4 5">
    <name type="scientific">Nocardioides daedukensis</name>
    <dbReference type="NCBI Taxonomy" id="634462"/>
    <lineage>
        <taxon>Bacteria</taxon>
        <taxon>Bacillati</taxon>
        <taxon>Actinomycetota</taxon>
        <taxon>Actinomycetes</taxon>
        <taxon>Propionibacteriales</taxon>
        <taxon>Nocardioidaceae</taxon>
        <taxon>Nocardioides</taxon>
    </lineage>
</organism>
<dbReference type="EMBL" id="JACCAA010000001">
    <property type="protein sequence ID" value="NYG58798.1"/>
    <property type="molecule type" value="Genomic_DNA"/>
</dbReference>
<dbReference type="InterPro" id="IPR052336">
    <property type="entry name" value="MlaD_Phospholipid_Transporter"/>
</dbReference>
<feature type="domain" description="Mce/MlaD" evidence="2">
    <location>
        <begin position="41"/>
        <end position="114"/>
    </location>
</feature>
<evidence type="ECO:0000259" key="3">
    <source>
        <dbReference type="Pfam" id="PF11887"/>
    </source>
</evidence>
<comment type="caution">
    <text evidence="4">The sequence shown here is derived from an EMBL/GenBank/DDBJ whole genome shotgun (WGS) entry which is preliminary data.</text>
</comment>
<proteinExistence type="predicted"/>
<evidence type="ECO:0000259" key="2">
    <source>
        <dbReference type="Pfam" id="PF02470"/>
    </source>
</evidence>
<dbReference type="Proteomes" id="UP000540656">
    <property type="component" value="Unassembled WGS sequence"/>
</dbReference>
<dbReference type="Pfam" id="PF11887">
    <property type="entry name" value="Mce4_CUP1"/>
    <property type="match status" value="1"/>
</dbReference>
<keyword evidence="1" id="KW-0812">Transmembrane</keyword>
<keyword evidence="1" id="KW-1133">Transmembrane helix</keyword>
<keyword evidence="1" id="KW-0472">Membrane</keyword>
<evidence type="ECO:0000256" key="1">
    <source>
        <dbReference type="SAM" id="Phobius"/>
    </source>
</evidence>
<evidence type="ECO:0000313" key="5">
    <source>
        <dbReference type="Proteomes" id="UP000540656"/>
    </source>
</evidence>
<sequence length="323" mass="34868">MSKPFRERNPVVIGAISLAVIATMILMAFRADSLPIIGGGEIYHANFSEAGGLKANDEVRIAGVRVGKVKELELDGDHVKVTFQLQEDAGFGPESKAEIKVKTLLGAMYLELVPAGSGQMKGGTTIPITRTASPYDVVEAFEGLAERTGDIDVEQLKTSLNTLTELTADTPEEFRSALTSVSALSENLAARDDQINTLLKNLRKVSGVLGARDDDIIALMKDANVLFTALVTRRDAIHNLLTASSTMSKELTALVRDSKADLDPALKHLDTVVQVLLKNQDNLDESLRLMAPFYRYFASTLGNGPWFDTTITNLPPLPSLGGN</sequence>
<dbReference type="PANTHER" id="PTHR33371">
    <property type="entry name" value="INTERMEMBRANE PHOSPHOLIPID TRANSPORT SYSTEM BINDING PROTEIN MLAD-RELATED"/>
    <property type="match status" value="1"/>
</dbReference>
<protein>
    <submittedName>
        <fullName evidence="4">Phospholipid/cholesterol/gamma-HCH transport system substrate-binding protein</fullName>
    </submittedName>
</protein>
<reference evidence="4 5" key="1">
    <citation type="submission" date="2020-07" db="EMBL/GenBank/DDBJ databases">
        <title>Sequencing the genomes of 1000 actinobacteria strains.</title>
        <authorList>
            <person name="Klenk H.-P."/>
        </authorList>
    </citation>
    <scope>NUCLEOTIDE SEQUENCE [LARGE SCALE GENOMIC DNA]</scope>
    <source>
        <strain evidence="4 5">DSM 23819</strain>
    </source>
</reference>
<dbReference type="RefSeq" id="WP_179501924.1">
    <property type="nucleotide sequence ID" value="NZ_JACCAA010000001.1"/>
</dbReference>
<dbReference type="AlphaFoldDB" id="A0A7Y9UNQ5"/>
<accession>A0A7Y9UNQ5</accession>
<dbReference type="GO" id="GO:0005576">
    <property type="term" value="C:extracellular region"/>
    <property type="evidence" value="ECO:0007669"/>
    <property type="project" value="TreeGrafter"/>
</dbReference>
<name>A0A7Y9UNQ5_9ACTN</name>
<dbReference type="InterPro" id="IPR003399">
    <property type="entry name" value="Mce/MlaD"/>
</dbReference>
<feature type="domain" description="Mammalian cell entry C-terminal" evidence="3">
    <location>
        <begin position="120"/>
        <end position="303"/>
    </location>
</feature>
<gene>
    <name evidence="4" type="ORF">BJ980_001721</name>
</gene>
<dbReference type="InterPro" id="IPR005693">
    <property type="entry name" value="Mce"/>
</dbReference>
<evidence type="ECO:0000313" key="4">
    <source>
        <dbReference type="EMBL" id="NYG58798.1"/>
    </source>
</evidence>
<keyword evidence="5" id="KW-1185">Reference proteome</keyword>
<feature type="transmembrane region" description="Helical" evidence="1">
    <location>
        <begin position="12"/>
        <end position="29"/>
    </location>
</feature>
<dbReference type="Pfam" id="PF02470">
    <property type="entry name" value="MlaD"/>
    <property type="match status" value="1"/>
</dbReference>
<dbReference type="InterPro" id="IPR024516">
    <property type="entry name" value="Mce_C"/>
</dbReference>
<dbReference type="PRINTS" id="PR01782">
    <property type="entry name" value="MCEVIRFACTOR"/>
</dbReference>